<evidence type="ECO:0000256" key="1">
    <source>
        <dbReference type="ARBA" id="ARBA00001966"/>
    </source>
</evidence>
<dbReference type="InterPro" id="IPR007197">
    <property type="entry name" value="rSAM"/>
</dbReference>
<evidence type="ECO:0000256" key="6">
    <source>
        <dbReference type="ARBA" id="ARBA00023014"/>
    </source>
</evidence>
<dbReference type="PANTHER" id="PTHR30352">
    <property type="entry name" value="PYRUVATE FORMATE-LYASE-ACTIVATING ENZYME"/>
    <property type="match status" value="1"/>
</dbReference>
<dbReference type="CDD" id="cd01335">
    <property type="entry name" value="Radical_SAM"/>
    <property type="match status" value="1"/>
</dbReference>
<evidence type="ECO:0000256" key="4">
    <source>
        <dbReference type="ARBA" id="ARBA00022723"/>
    </source>
</evidence>
<dbReference type="SFLD" id="SFLDS00029">
    <property type="entry name" value="Radical_SAM"/>
    <property type="match status" value="1"/>
</dbReference>
<comment type="cofactor">
    <cofactor evidence="1">
        <name>[4Fe-4S] cluster</name>
        <dbReference type="ChEBI" id="CHEBI:49883"/>
    </cofactor>
</comment>
<dbReference type="AlphaFoldDB" id="A0A426U1C3"/>
<dbReference type="SUPFAM" id="SSF102114">
    <property type="entry name" value="Radical SAM enzymes"/>
    <property type="match status" value="1"/>
</dbReference>
<evidence type="ECO:0000256" key="2">
    <source>
        <dbReference type="ARBA" id="ARBA00022485"/>
    </source>
</evidence>
<keyword evidence="5" id="KW-0408">Iron</keyword>
<dbReference type="SFLD" id="SFLDF00299">
    <property type="entry name" value="anaerobic_ribonucleoside-triph"/>
    <property type="match status" value="1"/>
</dbReference>
<organism evidence="7 8">
    <name type="scientific">Candidatus Viridilinea halotolerans</name>
    <dbReference type="NCBI Taxonomy" id="2491704"/>
    <lineage>
        <taxon>Bacteria</taxon>
        <taxon>Bacillati</taxon>
        <taxon>Chloroflexota</taxon>
        <taxon>Chloroflexia</taxon>
        <taxon>Chloroflexales</taxon>
        <taxon>Chloroflexineae</taxon>
        <taxon>Oscillochloridaceae</taxon>
        <taxon>Candidatus Viridilinea</taxon>
    </lineage>
</organism>
<dbReference type="InterPro" id="IPR012837">
    <property type="entry name" value="NrdG"/>
</dbReference>
<dbReference type="EMBL" id="RSAS01000354">
    <property type="protein sequence ID" value="RRR73160.1"/>
    <property type="molecule type" value="Genomic_DNA"/>
</dbReference>
<dbReference type="Pfam" id="PF13353">
    <property type="entry name" value="Fer4_12"/>
    <property type="match status" value="1"/>
</dbReference>
<dbReference type="Gene3D" id="3.20.20.70">
    <property type="entry name" value="Aldolase class I"/>
    <property type="match status" value="1"/>
</dbReference>
<dbReference type="GO" id="GO:0004748">
    <property type="term" value="F:ribonucleoside-diphosphate reductase activity, thioredoxin disulfide as acceptor"/>
    <property type="evidence" value="ECO:0007669"/>
    <property type="project" value="TreeGrafter"/>
</dbReference>
<dbReference type="GO" id="GO:0051539">
    <property type="term" value="F:4 iron, 4 sulfur cluster binding"/>
    <property type="evidence" value="ECO:0007669"/>
    <property type="project" value="UniProtKB-KW"/>
</dbReference>
<dbReference type="GO" id="GO:0043365">
    <property type="term" value="F:[formate-C-acetyltransferase]-activating enzyme activity"/>
    <property type="evidence" value="ECO:0007669"/>
    <property type="project" value="InterPro"/>
</dbReference>
<dbReference type="PANTHER" id="PTHR30352:SF2">
    <property type="entry name" value="ANAEROBIC RIBONUCLEOSIDE-TRIPHOSPHATE REDUCTASE-ACTIVATING PROTEIN"/>
    <property type="match status" value="1"/>
</dbReference>
<keyword evidence="3" id="KW-0949">S-adenosyl-L-methionine</keyword>
<dbReference type="InterPro" id="IPR034457">
    <property type="entry name" value="Organic_radical-activating"/>
</dbReference>
<accession>A0A426U1C3</accession>
<dbReference type="SFLD" id="SFLDG01063">
    <property type="entry name" value="activating_enzymes__group_1"/>
    <property type="match status" value="1"/>
</dbReference>
<dbReference type="Proteomes" id="UP000280307">
    <property type="component" value="Unassembled WGS sequence"/>
</dbReference>
<evidence type="ECO:0000313" key="7">
    <source>
        <dbReference type="EMBL" id="RRR73160.1"/>
    </source>
</evidence>
<sequence>MTTLSYSPWQTGGLPLLNVAATCAATHALGPGLRAVVWVQGCPFNCPGCVAPAWLPMRQARVAAPEELVAELLAHLQVTGLTFSGGEPMLQAVGLARLITLARQQRPLSLICFSGFTLDQLRRKPPGPGAAALLDQTDVLIDGRYVANQNDQRGLRGSLNQQIHYLTDRLIGFDFATGPRQIEVQVGANEVLLVGVPPRGAVTLVEQALKRV</sequence>
<keyword evidence="4" id="KW-0479">Metal-binding</keyword>
<gene>
    <name evidence="7" type="ORF">EI684_09260</name>
</gene>
<dbReference type="InterPro" id="IPR058240">
    <property type="entry name" value="rSAM_sf"/>
</dbReference>
<keyword evidence="6" id="KW-0411">Iron-sulfur</keyword>
<comment type="caution">
    <text evidence="7">The sequence shown here is derived from an EMBL/GenBank/DDBJ whole genome shotgun (WGS) entry which is preliminary data.</text>
</comment>
<protein>
    <submittedName>
        <fullName evidence="7">Radical SAM protein</fullName>
    </submittedName>
</protein>
<evidence type="ECO:0000256" key="3">
    <source>
        <dbReference type="ARBA" id="ARBA00022691"/>
    </source>
</evidence>
<name>A0A426U1C3_9CHLR</name>
<keyword evidence="2" id="KW-0004">4Fe-4S</keyword>
<dbReference type="InterPro" id="IPR013785">
    <property type="entry name" value="Aldolase_TIM"/>
</dbReference>
<dbReference type="SFLD" id="SFLDG01066">
    <property type="entry name" value="organic_radical-activating_enz"/>
    <property type="match status" value="1"/>
</dbReference>
<evidence type="ECO:0000256" key="5">
    <source>
        <dbReference type="ARBA" id="ARBA00023004"/>
    </source>
</evidence>
<reference evidence="7 8" key="1">
    <citation type="submission" date="2018-12" db="EMBL/GenBank/DDBJ databases">
        <title>Genome Sequence of Candidatus Viridilinea halotolerans isolated from saline sulfide-rich spring.</title>
        <authorList>
            <person name="Grouzdev D.S."/>
            <person name="Burganskaya E.I."/>
            <person name="Krutkina M.S."/>
            <person name="Sukhacheva M.V."/>
            <person name="Gorlenko V.M."/>
        </authorList>
    </citation>
    <scope>NUCLEOTIDE SEQUENCE [LARGE SCALE GENOMIC DNA]</scope>
    <source>
        <strain evidence="7">Chok-6</strain>
    </source>
</reference>
<dbReference type="GO" id="GO:0046872">
    <property type="term" value="F:metal ion binding"/>
    <property type="evidence" value="ECO:0007669"/>
    <property type="project" value="UniProtKB-KW"/>
</dbReference>
<evidence type="ECO:0000313" key="8">
    <source>
        <dbReference type="Proteomes" id="UP000280307"/>
    </source>
</evidence>
<proteinExistence type="predicted"/>